<reference evidence="2" key="3">
    <citation type="submission" date="2020-05" db="UniProtKB">
        <authorList>
            <consortium name="EnsemblMetazoa"/>
        </authorList>
    </citation>
    <scope>IDENTIFICATION</scope>
    <source>
        <strain evidence="2">USDA</strain>
    </source>
</reference>
<dbReference type="InterPro" id="IPR011029">
    <property type="entry name" value="DEATH-like_dom_sf"/>
</dbReference>
<dbReference type="EnsemblMetazoa" id="PHUM184900-RA">
    <property type="protein sequence ID" value="PHUM184900-PA"/>
    <property type="gene ID" value="PHUM184900"/>
</dbReference>
<gene>
    <name evidence="2" type="primary">8240024</name>
    <name evidence="1" type="ORF">Phum_PHUM184900</name>
</gene>
<keyword evidence="3" id="KW-1185">Reference proteome</keyword>
<reference evidence="1" key="1">
    <citation type="submission" date="2007-04" db="EMBL/GenBank/DDBJ databases">
        <title>Annotation of Pediculus humanus corporis strain USDA.</title>
        <authorList>
            <person name="Kirkness E."/>
            <person name="Hannick L."/>
            <person name="Hass B."/>
            <person name="Bruggner R."/>
            <person name="Lawson D."/>
            <person name="Bidwell S."/>
            <person name="Joardar V."/>
            <person name="Caler E."/>
            <person name="Walenz B."/>
            <person name="Inman J."/>
            <person name="Schobel S."/>
            <person name="Galinsky K."/>
            <person name="Amedeo P."/>
            <person name="Strausberg R."/>
        </authorList>
    </citation>
    <scope>NUCLEOTIDE SEQUENCE</scope>
    <source>
        <strain evidence="1">USDA</strain>
    </source>
</reference>
<reference evidence="1" key="2">
    <citation type="submission" date="2007-04" db="EMBL/GenBank/DDBJ databases">
        <title>The genome of the human body louse.</title>
        <authorList>
            <consortium name="The Human Body Louse Genome Consortium"/>
            <person name="Kirkness E."/>
            <person name="Walenz B."/>
            <person name="Hass B."/>
            <person name="Bruggner R."/>
            <person name="Strausberg R."/>
        </authorList>
    </citation>
    <scope>NUCLEOTIDE SEQUENCE</scope>
    <source>
        <strain evidence="1">USDA</strain>
    </source>
</reference>
<evidence type="ECO:0000313" key="3">
    <source>
        <dbReference type="Proteomes" id="UP000009046"/>
    </source>
</evidence>
<organism>
    <name type="scientific">Pediculus humanus subsp. corporis</name>
    <name type="common">Body louse</name>
    <dbReference type="NCBI Taxonomy" id="121224"/>
    <lineage>
        <taxon>Eukaryota</taxon>
        <taxon>Metazoa</taxon>
        <taxon>Ecdysozoa</taxon>
        <taxon>Arthropoda</taxon>
        <taxon>Hexapoda</taxon>
        <taxon>Insecta</taxon>
        <taxon>Pterygota</taxon>
        <taxon>Neoptera</taxon>
        <taxon>Paraneoptera</taxon>
        <taxon>Psocodea</taxon>
        <taxon>Troctomorpha</taxon>
        <taxon>Phthiraptera</taxon>
        <taxon>Anoplura</taxon>
        <taxon>Pediculidae</taxon>
        <taxon>Pediculus</taxon>
    </lineage>
</organism>
<dbReference type="CDD" id="cd01671">
    <property type="entry name" value="CARD"/>
    <property type="match status" value="1"/>
</dbReference>
<dbReference type="KEGG" id="phu:Phum_PHUM184900"/>
<dbReference type="CTD" id="8240024"/>
<accession>E0VGJ6</accession>
<evidence type="ECO:0000313" key="2">
    <source>
        <dbReference type="EnsemblMetazoa" id="PHUM184900-PA"/>
    </source>
</evidence>
<dbReference type="SUPFAM" id="SSF47986">
    <property type="entry name" value="DEATH domain"/>
    <property type="match status" value="1"/>
</dbReference>
<dbReference type="EMBL" id="AAZO01002147">
    <property type="status" value="NOT_ANNOTATED_CDS"/>
    <property type="molecule type" value="Genomic_DNA"/>
</dbReference>
<dbReference type="EMBL" id="DS235145">
    <property type="protein sequence ID" value="EEB12502.1"/>
    <property type="molecule type" value="Genomic_DNA"/>
</dbReference>
<dbReference type="AlphaFoldDB" id="E0VGJ6"/>
<sequence length="248" mass="28560">MGTKISLNLIKNWQKLISDIDFTDLAALLIQDQIITVDEYQTILVQTESRAMENFLVMLLKKDEETILKFAEILKKDYSWIANNLLDGIVKEEGHDEIDASPVTRLDVKNEIDHDISSQNTNSTSVDCEDYHSLNSLNKTNKMNNTFNFLNNKRTIIGRKRVLKARIKNDFHVTDEVISIVRKSPLISKSWTTIAHALGLTDRVHEIRFKVVLHGEDLSMSVVYLIKDWLKILQFTISEHLSDVMAFK</sequence>
<dbReference type="EMBL" id="AAZO01002146">
    <property type="status" value="NOT_ANNOTATED_CDS"/>
    <property type="molecule type" value="Genomic_DNA"/>
</dbReference>
<evidence type="ECO:0008006" key="4">
    <source>
        <dbReference type="Google" id="ProtNLM"/>
    </source>
</evidence>
<dbReference type="InParanoid" id="E0VGJ6"/>
<evidence type="ECO:0000313" key="1">
    <source>
        <dbReference type="EMBL" id="EEB12502.1"/>
    </source>
</evidence>
<dbReference type="Gene3D" id="1.10.533.10">
    <property type="entry name" value="Death Domain, Fas"/>
    <property type="match status" value="1"/>
</dbReference>
<dbReference type="HOGENOM" id="CLU_1121262_0_0_1"/>
<name>E0VGJ6_PEDHC</name>
<dbReference type="OrthoDB" id="10031931at2759"/>
<dbReference type="RefSeq" id="XP_002425240.1">
    <property type="nucleotide sequence ID" value="XM_002425195.1"/>
</dbReference>
<protein>
    <recommendedName>
        <fullName evidence="4">Death domain-containing protein</fullName>
    </recommendedName>
</protein>
<dbReference type="Proteomes" id="UP000009046">
    <property type="component" value="Unassembled WGS sequence"/>
</dbReference>
<proteinExistence type="predicted"/>
<dbReference type="GeneID" id="8240024"/>
<dbReference type="VEuPathDB" id="VectorBase:PHUM184900"/>